<evidence type="ECO:0000313" key="1">
    <source>
        <dbReference type="EMBL" id="KAJ8513108.1"/>
    </source>
</evidence>
<dbReference type="EMBL" id="JAQQAF010000001">
    <property type="protein sequence ID" value="KAJ8513108.1"/>
    <property type="molecule type" value="Genomic_DNA"/>
</dbReference>
<keyword evidence="2" id="KW-1185">Reference proteome</keyword>
<reference evidence="1 2" key="1">
    <citation type="submission" date="2022-12" db="EMBL/GenBank/DDBJ databases">
        <title>Chromosome-scale assembly of the Ensete ventricosum genome.</title>
        <authorList>
            <person name="Dussert Y."/>
            <person name="Stocks J."/>
            <person name="Wendawek A."/>
            <person name="Woldeyes F."/>
            <person name="Nichols R.A."/>
            <person name="Borrell J.S."/>
        </authorList>
    </citation>
    <scope>NUCLEOTIDE SEQUENCE [LARGE SCALE GENOMIC DNA]</scope>
    <source>
        <strain evidence="2">cv. Maze</strain>
        <tissue evidence="1">Seeds</tissue>
    </source>
</reference>
<accession>A0AAV8S0W2</accession>
<proteinExistence type="predicted"/>
<dbReference type="Proteomes" id="UP001222027">
    <property type="component" value="Unassembled WGS sequence"/>
</dbReference>
<evidence type="ECO:0000313" key="2">
    <source>
        <dbReference type="Proteomes" id="UP001222027"/>
    </source>
</evidence>
<comment type="caution">
    <text evidence="1">The sequence shown here is derived from an EMBL/GenBank/DDBJ whole genome shotgun (WGS) entry which is preliminary data.</text>
</comment>
<gene>
    <name evidence="1" type="ORF">OPV22_003542</name>
</gene>
<protein>
    <submittedName>
        <fullName evidence="1">Uncharacterized protein</fullName>
    </submittedName>
</protein>
<dbReference type="AlphaFoldDB" id="A0AAV8S0W2"/>
<sequence>MSSVMSLDVSGHGDPTPITAVLLLGLVADAAEVGFGQNVLAFISASVFQWIWMTWGLGEYGRSGAHGARDVPRKHGFCSSMHFVSSAHRYSRPPFFFTVFIPKTLWHVSSYLQHPSIVGCVLHGRKGGGERDDDKCAVAVRALVVGGCKFVSCEDLKEVEHATSNHQVSISFVSWVQ</sequence>
<name>A0AAV8S0W2_ENSVE</name>
<organism evidence="1 2">
    <name type="scientific">Ensete ventricosum</name>
    <name type="common">Abyssinian banana</name>
    <name type="synonym">Musa ensete</name>
    <dbReference type="NCBI Taxonomy" id="4639"/>
    <lineage>
        <taxon>Eukaryota</taxon>
        <taxon>Viridiplantae</taxon>
        <taxon>Streptophyta</taxon>
        <taxon>Embryophyta</taxon>
        <taxon>Tracheophyta</taxon>
        <taxon>Spermatophyta</taxon>
        <taxon>Magnoliopsida</taxon>
        <taxon>Liliopsida</taxon>
        <taxon>Zingiberales</taxon>
        <taxon>Musaceae</taxon>
        <taxon>Ensete</taxon>
    </lineage>
</organism>